<evidence type="ECO:0000313" key="2">
    <source>
        <dbReference type="EMBL" id="VVV37348.1"/>
    </source>
</evidence>
<organism evidence="2">
    <name type="scientific">Nymphaea colorata</name>
    <name type="common">pocket water lily</name>
    <dbReference type="NCBI Taxonomy" id="210225"/>
    <lineage>
        <taxon>Eukaryota</taxon>
        <taxon>Viridiplantae</taxon>
        <taxon>Streptophyta</taxon>
        <taxon>Embryophyta</taxon>
        <taxon>Tracheophyta</taxon>
        <taxon>Spermatophyta</taxon>
        <taxon>Magnoliopsida</taxon>
        <taxon>Nymphaeales</taxon>
        <taxon>Nymphaeaceae</taxon>
        <taxon>Nymphaea</taxon>
    </lineage>
</organism>
<reference evidence="2" key="1">
    <citation type="submission" date="2019-09" db="EMBL/GenBank/DDBJ databases">
        <authorList>
            <person name="Zhang L."/>
        </authorList>
    </citation>
    <scope>NUCLEOTIDE SEQUENCE</scope>
</reference>
<dbReference type="Pfam" id="PF11955">
    <property type="entry name" value="PORR"/>
    <property type="match status" value="1"/>
</dbReference>
<dbReference type="Gramene" id="NC1G0110990.1">
    <property type="protein sequence ID" value="NC1G0110990.1:cds"/>
    <property type="gene ID" value="NC1G0110990"/>
</dbReference>
<feature type="domain" description="PORR" evidence="1">
    <location>
        <begin position="28"/>
        <end position="346"/>
    </location>
</feature>
<proteinExistence type="predicted"/>
<sequence length="410" mass="47281">MRTVALRARFLRQGRDFSSSGTGPWSMKKDPALEAALSRNRRWIVNNQLKNIILRSPDGVVTVQSIQKRFKTLDLQGKALNWLRKYPCCFDVFSSEAGGGGELLCRLTKRMNALVEEEEFVRDAREPLMAEKLARLLMMSVHRRINAVKLAELKRNFGFSDDYLVRIIPKYPEMFRIVNYTGRRSNLEIELASWNPDFSISAVEAWARARGTTPAFRGFLPETWGKSLDRFREFNSSPYVSPYADVGELGVKEMEKRAVGLIHELLSSTLWKKASIVKLGHFRREFALPEKLGPFLMKHPAIFYVSNRYLRHTVVLREGYSGSELIDKDPLVVVKEKFGELMQEGLHEYNRRRHLANLEKKRKKGLVSAVSGSERSVIQSQRKEFDGWKEGLYKDEETRSFLRDLSSNLP</sequence>
<dbReference type="InterPro" id="IPR045040">
    <property type="entry name" value="PORR_fam"/>
</dbReference>
<dbReference type="EMBL" id="LR721774">
    <property type="protein sequence ID" value="VVV37348.1"/>
    <property type="molecule type" value="Genomic_DNA"/>
</dbReference>
<protein>
    <recommendedName>
        <fullName evidence="1">PORR domain-containing protein</fullName>
    </recommendedName>
</protein>
<name>A0A5K0VAQ0_9MAGN</name>
<dbReference type="PANTHER" id="PTHR31476:SF5">
    <property type="entry name" value="UBIQUITIN CARBOXYL-TERMINAL HYDROLASE FAMILY PROTEIN"/>
    <property type="match status" value="1"/>
</dbReference>
<evidence type="ECO:0000259" key="1">
    <source>
        <dbReference type="Pfam" id="PF11955"/>
    </source>
</evidence>
<dbReference type="OrthoDB" id="1854109at2759"/>
<accession>A0A5K0VAQ0</accession>
<dbReference type="InterPro" id="IPR021099">
    <property type="entry name" value="PORR_domain"/>
</dbReference>
<dbReference type="AlphaFoldDB" id="A0A5K0VAQ0"/>
<dbReference type="GO" id="GO:0003723">
    <property type="term" value="F:RNA binding"/>
    <property type="evidence" value="ECO:0007669"/>
    <property type="project" value="InterPro"/>
</dbReference>
<gene>
    <name evidence="2" type="ORF">NYM_LOCUS1560</name>
</gene>
<dbReference type="OMA" id="DEYHCRL"/>
<dbReference type="PANTHER" id="PTHR31476">
    <property type="entry name" value="PROTEIN WHAT'S THIS FACTOR 1 HOMOLOG, CHLOROPLASTIC"/>
    <property type="match status" value="1"/>
</dbReference>